<dbReference type="RefSeq" id="WP_112784136.1">
    <property type="nucleotide sequence ID" value="NZ_CP030041.1"/>
</dbReference>
<dbReference type="PANTHER" id="PTHR38471">
    <property type="entry name" value="FOUR HELIX BUNDLE PROTEIN"/>
    <property type="match status" value="1"/>
</dbReference>
<sequence>MNNYKELNVWKRSIKLAVKIYSVTMGLPVEEKFGLISQMRRSAVSIPSNIAEGSGRNTDKEFSRFLSISYGSLCELETQIIISNELGFIKGVDAEYFAREIDELQKMTFSLINKFSA</sequence>
<dbReference type="KEGG" id="est:DN752_11840"/>
<proteinExistence type="predicted"/>
<protein>
    <recommendedName>
        <fullName evidence="3">Four helix bundle protein</fullName>
    </recommendedName>
</protein>
<dbReference type="Pfam" id="PF05635">
    <property type="entry name" value="23S_rRNA_IVP"/>
    <property type="match status" value="1"/>
</dbReference>
<dbReference type="OrthoDB" id="9811959at2"/>
<gene>
    <name evidence="1" type="ORF">DN752_11840</name>
</gene>
<reference evidence="1 2" key="1">
    <citation type="submission" date="2018-06" db="EMBL/GenBank/DDBJ databases">
        <title>Echinicola strongylocentroti sp. nov., isolated from a sea urchin Strongylocentrotus intermedius.</title>
        <authorList>
            <person name="Bae S.S."/>
        </authorList>
    </citation>
    <scope>NUCLEOTIDE SEQUENCE [LARGE SCALE GENOMIC DNA]</scope>
    <source>
        <strain evidence="1 2">MEBiC08714</strain>
    </source>
</reference>
<dbReference type="CDD" id="cd16377">
    <property type="entry name" value="23S_rRNA_IVP_like"/>
    <property type="match status" value="1"/>
</dbReference>
<dbReference type="PANTHER" id="PTHR38471:SF2">
    <property type="entry name" value="FOUR HELIX BUNDLE PROTEIN"/>
    <property type="match status" value="1"/>
</dbReference>
<accession>A0A2Z4IJ39</accession>
<organism evidence="1 2">
    <name type="scientific">Echinicola strongylocentroti</name>
    <dbReference type="NCBI Taxonomy" id="1795355"/>
    <lineage>
        <taxon>Bacteria</taxon>
        <taxon>Pseudomonadati</taxon>
        <taxon>Bacteroidota</taxon>
        <taxon>Cytophagia</taxon>
        <taxon>Cytophagales</taxon>
        <taxon>Cyclobacteriaceae</taxon>
        <taxon>Echinicola</taxon>
    </lineage>
</organism>
<dbReference type="NCBIfam" id="NF008911">
    <property type="entry name" value="PRK12275.1-2"/>
    <property type="match status" value="1"/>
</dbReference>
<dbReference type="SUPFAM" id="SSF158446">
    <property type="entry name" value="IVS-encoded protein-like"/>
    <property type="match status" value="1"/>
</dbReference>
<name>A0A2Z4IJ39_9BACT</name>
<evidence type="ECO:0000313" key="2">
    <source>
        <dbReference type="Proteomes" id="UP000248688"/>
    </source>
</evidence>
<keyword evidence="2" id="KW-1185">Reference proteome</keyword>
<dbReference type="Proteomes" id="UP000248688">
    <property type="component" value="Chromosome"/>
</dbReference>
<evidence type="ECO:0008006" key="3">
    <source>
        <dbReference type="Google" id="ProtNLM"/>
    </source>
</evidence>
<dbReference type="EMBL" id="CP030041">
    <property type="protein sequence ID" value="AWW30759.1"/>
    <property type="molecule type" value="Genomic_DNA"/>
</dbReference>
<dbReference type="AlphaFoldDB" id="A0A2Z4IJ39"/>
<dbReference type="InterPro" id="IPR012657">
    <property type="entry name" value="23S_rRNA-intervening_sequence"/>
</dbReference>
<dbReference type="Gene3D" id="1.20.1440.60">
    <property type="entry name" value="23S rRNA-intervening sequence"/>
    <property type="match status" value="1"/>
</dbReference>
<dbReference type="InterPro" id="IPR036583">
    <property type="entry name" value="23S_rRNA_IVS_sf"/>
</dbReference>
<evidence type="ECO:0000313" key="1">
    <source>
        <dbReference type="EMBL" id="AWW30759.1"/>
    </source>
</evidence>
<dbReference type="NCBIfam" id="TIGR02436">
    <property type="entry name" value="four helix bundle protein"/>
    <property type="match status" value="1"/>
</dbReference>